<name>A0A1X7K2K3_9BACL</name>
<accession>A0A1X7K2K3</accession>
<organism evidence="1 2">
    <name type="scientific">Paenibacillus aquistagni</name>
    <dbReference type="NCBI Taxonomy" id="1852522"/>
    <lineage>
        <taxon>Bacteria</taxon>
        <taxon>Bacillati</taxon>
        <taxon>Bacillota</taxon>
        <taxon>Bacilli</taxon>
        <taxon>Bacillales</taxon>
        <taxon>Paenibacillaceae</taxon>
        <taxon>Paenibacillus</taxon>
    </lineage>
</organism>
<proteinExistence type="predicted"/>
<dbReference type="EMBL" id="FXAZ01000002">
    <property type="protein sequence ID" value="SMG35027.1"/>
    <property type="molecule type" value="Genomic_DNA"/>
</dbReference>
<evidence type="ECO:0000313" key="1">
    <source>
        <dbReference type="EMBL" id="SMG35027.1"/>
    </source>
</evidence>
<gene>
    <name evidence="1" type="ORF">SAMN06295960_1991</name>
</gene>
<keyword evidence="2" id="KW-1185">Reference proteome</keyword>
<reference evidence="1 2" key="1">
    <citation type="submission" date="2017-04" db="EMBL/GenBank/DDBJ databases">
        <authorList>
            <person name="Afonso C.L."/>
            <person name="Miller P.J."/>
            <person name="Scott M.A."/>
            <person name="Spackman E."/>
            <person name="Goraichik I."/>
            <person name="Dimitrov K.M."/>
            <person name="Suarez D.L."/>
            <person name="Swayne D.E."/>
        </authorList>
    </citation>
    <scope>NUCLEOTIDE SEQUENCE [LARGE SCALE GENOMIC DNA]</scope>
    <source>
        <strain evidence="1 2">11</strain>
    </source>
</reference>
<protein>
    <submittedName>
        <fullName evidence="1">Uncharacterized protein</fullName>
    </submittedName>
</protein>
<dbReference type="AlphaFoldDB" id="A0A1X7K2K3"/>
<evidence type="ECO:0000313" key="2">
    <source>
        <dbReference type="Proteomes" id="UP000193834"/>
    </source>
</evidence>
<sequence>MKHYENFINTLGVVNAITLSATIAKSGKVDRNDYFNKRK</sequence>
<dbReference type="STRING" id="1852522.SAMN06295960_1991"/>
<dbReference type="Proteomes" id="UP000193834">
    <property type="component" value="Unassembled WGS sequence"/>
</dbReference>